<sequence>MCWKRAQQIYNKILYGIQPRVSPAPCGNVVKTKQAFIFGDINEKKRGQCGVVLKRNGEESTGLRLRLRVMTVKRKSWEGNVALSRWLTNAYMVLARQLRREMVELCKRRLGKRPSWLGKEKASR</sequence>
<proteinExistence type="predicted"/>
<gene>
    <name evidence="1" type="ORF">ACH5RR_026646</name>
</gene>
<accession>A0ABD2Z365</accession>
<comment type="caution">
    <text evidence="1">The sequence shown here is derived from an EMBL/GenBank/DDBJ whole genome shotgun (WGS) entry which is preliminary data.</text>
</comment>
<dbReference type="AlphaFoldDB" id="A0ABD2Z365"/>
<name>A0ABD2Z365_9GENT</name>
<organism evidence="1 2">
    <name type="scientific">Cinchona calisaya</name>
    <dbReference type="NCBI Taxonomy" id="153742"/>
    <lineage>
        <taxon>Eukaryota</taxon>
        <taxon>Viridiplantae</taxon>
        <taxon>Streptophyta</taxon>
        <taxon>Embryophyta</taxon>
        <taxon>Tracheophyta</taxon>
        <taxon>Spermatophyta</taxon>
        <taxon>Magnoliopsida</taxon>
        <taxon>eudicotyledons</taxon>
        <taxon>Gunneridae</taxon>
        <taxon>Pentapetalae</taxon>
        <taxon>asterids</taxon>
        <taxon>lamiids</taxon>
        <taxon>Gentianales</taxon>
        <taxon>Rubiaceae</taxon>
        <taxon>Cinchonoideae</taxon>
        <taxon>Cinchoneae</taxon>
        <taxon>Cinchona</taxon>
    </lineage>
</organism>
<reference evidence="1 2" key="1">
    <citation type="submission" date="2024-11" db="EMBL/GenBank/DDBJ databases">
        <title>A near-complete genome assembly of Cinchona calisaya.</title>
        <authorList>
            <person name="Lian D.C."/>
            <person name="Zhao X.W."/>
            <person name="Wei L."/>
        </authorList>
    </citation>
    <scope>NUCLEOTIDE SEQUENCE [LARGE SCALE GENOMIC DNA]</scope>
    <source>
        <tissue evidence="1">Nenye</tissue>
    </source>
</reference>
<dbReference type="Proteomes" id="UP001630127">
    <property type="component" value="Unassembled WGS sequence"/>
</dbReference>
<evidence type="ECO:0000313" key="1">
    <source>
        <dbReference type="EMBL" id="KAL3513929.1"/>
    </source>
</evidence>
<evidence type="ECO:0000313" key="2">
    <source>
        <dbReference type="Proteomes" id="UP001630127"/>
    </source>
</evidence>
<keyword evidence="2" id="KW-1185">Reference proteome</keyword>
<dbReference type="EMBL" id="JBJUIK010000011">
    <property type="protein sequence ID" value="KAL3513929.1"/>
    <property type="molecule type" value="Genomic_DNA"/>
</dbReference>
<protein>
    <submittedName>
        <fullName evidence="1">Uncharacterized protein</fullName>
    </submittedName>
</protein>